<evidence type="ECO:0000313" key="2">
    <source>
        <dbReference type="EMBL" id="AXL20300.1"/>
    </source>
</evidence>
<organism evidence="2 3">
    <name type="scientific">Megasphaera stantonii</name>
    <dbReference type="NCBI Taxonomy" id="2144175"/>
    <lineage>
        <taxon>Bacteria</taxon>
        <taxon>Bacillati</taxon>
        <taxon>Bacillota</taxon>
        <taxon>Negativicutes</taxon>
        <taxon>Veillonellales</taxon>
        <taxon>Veillonellaceae</taxon>
        <taxon>Megasphaera</taxon>
    </lineage>
</organism>
<proteinExistence type="predicted"/>
<reference evidence="2 3" key="1">
    <citation type="submission" date="2018-05" db="EMBL/GenBank/DDBJ databases">
        <title>Complete genome sequence of Megasphaera sp. AJH120T, isolated from the ceca of a chicken.</title>
        <authorList>
            <person name="Maki J."/>
            <person name="Looft T."/>
        </authorList>
    </citation>
    <scope>NUCLEOTIDE SEQUENCE [LARGE SCALE GENOMIC DNA]</scope>
    <source>
        <strain evidence="2 3">AJH120</strain>
    </source>
</reference>
<dbReference type="EMBL" id="CP029462">
    <property type="protein sequence ID" value="AXL20300.1"/>
    <property type="molecule type" value="Genomic_DNA"/>
</dbReference>
<dbReference type="AlphaFoldDB" id="A0A346AWQ7"/>
<name>A0A346AWQ7_9FIRM</name>
<gene>
    <name evidence="2" type="ORF">DKB62_01225</name>
</gene>
<dbReference type="KEGG" id="meg:DKB62_01225"/>
<accession>A0A346AWQ7</accession>
<evidence type="ECO:0000313" key="3">
    <source>
        <dbReference type="Proteomes" id="UP000254337"/>
    </source>
</evidence>
<dbReference type="Proteomes" id="UP000254337">
    <property type="component" value="Chromosome"/>
</dbReference>
<protein>
    <submittedName>
        <fullName evidence="2">Uncharacterized protein</fullName>
    </submittedName>
</protein>
<sequence length="88" mass="9699">MIRLLRETGLPLDNTPLIIGIALEAKDMMDSTDESVRTAAINKYTDRYLAFQEARQSVQPAPQCVPAEASEPANPPADSPTLYYEEMG</sequence>
<keyword evidence="3" id="KW-1185">Reference proteome</keyword>
<evidence type="ECO:0000256" key="1">
    <source>
        <dbReference type="SAM" id="MobiDB-lite"/>
    </source>
</evidence>
<feature type="region of interest" description="Disordered" evidence="1">
    <location>
        <begin position="60"/>
        <end position="88"/>
    </location>
</feature>